<dbReference type="EMBL" id="AZHD01000004">
    <property type="protein sequence ID" value="OAA64614.1"/>
    <property type="molecule type" value="Genomic_DNA"/>
</dbReference>
<feature type="transmembrane region" description="Helical" evidence="2">
    <location>
        <begin position="111"/>
        <end position="134"/>
    </location>
</feature>
<feature type="compositionally biased region" description="Low complexity" evidence="1">
    <location>
        <begin position="204"/>
        <end position="234"/>
    </location>
</feature>
<accession>A0A167X740</accession>
<keyword evidence="2" id="KW-0812">Transmembrane</keyword>
<dbReference type="Proteomes" id="UP000076874">
    <property type="component" value="Unassembled WGS sequence"/>
</dbReference>
<keyword evidence="4" id="KW-1185">Reference proteome</keyword>
<evidence type="ECO:0000256" key="2">
    <source>
        <dbReference type="SAM" id="Phobius"/>
    </source>
</evidence>
<name>A0A167X740_9HYPO</name>
<comment type="caution">
    <text evidence="3">The sequence shown here is derived from an EMBL/GenBank/DDBJ whole genome shotgun (WGS) entry which is preliminary data.</text>
</comment>
<proteinExistence type="predicted"/>
<feature type="transmembrane region" description="Helical" evidence="2">
    <location>
        <begin position="20"/>
        <end position="47"/>
    </location>
</feature>
<organism evidence="3 4">
    <name type="scientific">Niveomyces insectorum RCEF 264</name>
    <dbReference type="NCBI Taxonomy" id="1081102"/>
    <lineage>
        <taxon>Eukaryota</taxon>
        <taxon>Fungi</taxon>
        <taxon>Dikarya</taxon>
        <taxon>Ascomycota</taxon>
        <taxon>Pezizomycotina</taxon>
        <taxon>Sordariomycetes</taxon>
        <taxon>Hypocreomycetidae</taxon>
        <taxon>Hypocreales</taxon>
        <taxon>Cordycipitaceae</taxon>
        <taxon>Niveomyces</taxon>
    </lineage>
</organism>
<evidence type="ECO:0000313" key="4">
    <source>
        <dbReference type="Proteomes" id="UP000076874"/>
    </source>
</evidence>
<feature type="transmembrane region" description="Helical" evidence="2">
    <location>
        <begin position="54"/>
        <end position="70"/>
    </location>
</feature>
<dbReference type="AlphaFoldDB" id="A0A167X740"/>
<evidence type="ECO:0000313" key="3">
    <source>
        <dbReference type="EMBL" id="OAA64614.1"/>
    </source>
</evidence>
<gene>
    <name evidence="3" type="ORF">SPI_03261</name>
</gene>
<keyword evidence="2" id="KW-0472">Membrane</keyword>
<keyword evidence="2" id="KW-1133">Transmembrane helix</keyword>
<dbReference type="OrthoDB" id="4502894at2759"/>
<feature type="region of interest" description="Disordered" evidence="1">
    <location>
        <begin position="204"/>
        <end position="251"/>
    </location>
</feature>
<evidence type="ECO:0000256" key="1">
    <source>
        <dbReference type="SAM" id="MobiDB-lite"/>
    </source>
</evidence>
<protein>
    <submittedName>
        <fullName evidence="3">Uncharacterized protein</fullName>
    </submittedName>
</protein>
<reference evidence="3 4" key="1">
    <citation type="journal article" date="2016" name="Genome Biol. Evol.">
        <title>Divergent and convergent evolution of fungal pathogenicity.</title>
        <authorList>
            <person name="Shang Y."/>
            <person name="Xiao G."/>
            <person name="Zheng P."/>
            <person name="Cen K."/>
            <person name="Zhan S."/>
            <person name="Wang C."/>
        </authorList>
    </citation>
    <scope>NUCLEOTIDE SEQUENCE [LARGE SCALE GENOMIC DNA]</scope>
    <source>
        <strain evidence="3 4">RCEF 264</strain>
    </source>
</reference>
<sequence>MPSSSTVLPPPPPAGDIAPFSWLGALSTMLRVLAGTVVGAAAVLYWAGANLARALAWVLLGAYALAAWPLTRLLGLLRFLLSPVTYTVSYAAAPVFALFRFLGQFWPLYPYLGSAAFIGILAGLALAFASKYVVVVLQLHADKRDKASHENGGWHDGADNRTRPAAAWPIMAQKAPPRPVAAIKSEGGPEDVWLWLEEFNTRQPAAAATNPGNNNNNDSSATAALQKQKQTQKQRPGGLLSMTIMEESSSE</sequence>